<evidence type="ECO:0000256" key="3">
    <source>
        <dbReference type="ARBA" id="ARBA00022750"/>
    </source>
</evidence>
<dbReference type="InterPro" id="IPR001461">
    <property type="entry name" value="Aspartic_peptidase_A1"/>
</dbReference>
<keyword evidence="3 9" id="KW-0064">Aspartyl protease</keyword>
<proteinExistence type="inferred from homology"/>
<keyword evidence="12" id="KW-1185">Reference proteome</keyword>
<dbReference type="FunFam" id="2.40.70.10:FF:000002">
    <property type="entry name" value="Vacuolar aspartic proteinase"/>
    <property type="match status" value="1"/>
</dbReference>
<keyword evidence="4 9" id="KW-0378">Hydrolase</keyword>
<reference evidence="11" key="1">
    <citation type="submission" date="2023-06" db="EMBL/GenBank/DDBJ databases">
        <authorList>
            <person name="Delattre M."/>
        </authorList>
    </citation>
    <scope>NUCLEOTIDE SEQUENCE</scope>
    <source>
        <strain evidence="11">AF72</strain>
    </source>
</reference>
<accession>A0AA36CWR9</accession>
<sequence length="566" mass="62665">MGPGARVIHEEFRNNKLVSRTYAESKGITIMGVEVTLMNATIGIAETVAYQELILALRLLMTKLFLQKAIQTDHLDIKTWALFPGHQQIVEIENVSEYDQRLKFHANRCRASHKGYNLWPGRKMKVRVDGLDSFEADSYLMIKTWAEYAKSVPERRVGKRFCHLKEVFPHEMKTLILLAAVCAVGLSMVRVPMEKRGALKRPNLKAISQRLRSRHDKTYQLVQKDAYQEGLSDYENAQYYGSVTIGTPAQNFAILFDTGSSNLWVPCADCKISNIACMLHKKFDCKKSSTCTATGAPFEIQYGSGSMAGVVDNDVVCFGGLSSGFCTDKTQGFACAETEPGISFVAAKFDGILGMGWDSISVNKIPQPMDQIFANSAICPQQLFAFWLNRDLDDNANGGEMTLCGTDTAHYSGNIAWEPLIAEDYWRIQLDSMSIKGKQVATKIAAIVDTGTSLLAGPTDAVKEIQKQIGAFSLGNGEYMVDCNLIPLLPKVTFTLGGQNFVLEGKDYVLKITEQGESVCLSGFMGIDIPAPNGPLWILGDVFIGRFYSVFDRQNMRVGFAQSKKQ</sequence>
<evidence type="ECO:0000256" key="9">
    <source>
        <dbReference type="RuleBase" id="RU000454"/>
    </source>
</evidence>
<dbReference type="PROSITE" id="PS51767">
    <property type="entry name" value="PEPTIDASE_A1"/>
    <property type="match status" value="1"/>
</dbReference>
<feature type="active site" evidence="7">
    <location>
        <position position="257"/>
    </location>
</feature>
<dbReference type="PANTHER" id="PTHR47966">
    <property type="entry name" value="BETA-SITE APP-CLEAVING ENZYME, ISOFORM A-RELATED"/>
    <property type="match status" value="1"/>
</dbReference>
<protein>
    <recommendedName>
        <fullName evidence="10">Peptidase A1 domain-containing protein</fullName>
    </recommendedName>
</protein>
<feature type="domain" description="Peptidase A1" evidence="10">
    <location>
        <begin position="239"/>
        <end position="561"/>
    </location>
</feature>
<dbReference type="Gene3D" id="2.40.70.10">
    <property type="entry name" value="Acid Proteases"/>
    <property type="match status" value="2"/>
</dbReference>
<dbReference type="InterPro" id="IPR001969">
    <property type="entry name" value="Aspartic_peptidase_AS"/>
</dbReference>
<dbReference type="InterPro" id="IPR033121">
    <property type="entry name" value="PEPTIDASE_A1"/>
</dbReference>
<keyword evidence="6" id="KW-0325">Glycoprotein</keyword>
<dbReference type="AlphaFoldDB" id="A0AA36CWR9"/>
<dbReference type="PROSITE" id="PS00141">
    <property type="entry name" value="ASP_PROTEASE"/>
    <property type="match status" value="2"/>
</dbReference>
<evidence type="ECO:0000256" key="6">
    <source>
        <dbReference type="ARBA" id="ARBA00023180"/>
    </source>
</evidence>
<feature type="active site" evidence="7">
    <location>
        <position position="449"/>
    </location>
</feature>
<dbReference type="GO" id="GO:0004190">
    <property type="term" value="F:aspartic-type endopeptidase activity"/>
    <property type="evidence" value="ECO:0007669"/>
    <property type="project" value="UniProtKB-KW"/>
</dbReference>
<dbReference type="FunFam" id="2.40.70.10:FF:000008">
    <property type="entry name" value="Cathepsin D"/>
    <property type="match status" value="1"/>
</dbReference>
<comment type="caution">
    <text evidence="11">The sequence shown here is derived from an EMBL/GenBank/DDBJ whole genome shotgun (WGS) entry which is preliminary data.</text>
</comment>
<evidence type="ECO:0000256" key="1">
    <source>
        <dbReference type="ARBA" id="ARBA00007447"/>
    </source>
</evidence>
<evidence type="ECO:0000313" key="11">
    <source>
        <dbReference type="EMBL" id="CAJ0575843.1"/>
    </source>
</evidence>
<comment type="similarity">
    <text evidence="1 9">Belongs to the peptidase A1 family.</text>
</comment>
<feature type="disulfide bond" evidence="8">
    <location>
        <begin position="270"/>
        <end position="277"/>
    </location>
</feature>
<dbReference type="PANTHER" id="PTHR47966:SF40">
    <property type="entry name" value="ASPARTIC PROTEASE 3"/>
    <property type="match status" value="1"/>
</dbReference>
<dbReference type="GO" id="GO:0006508">
    <property type="term" value="P:proteolysis"/>
    <property type="evidence" value="ECO:0007669"/>
    <property type="project" value="UniProtKB-KW"/>
</dbReference>
<organism evidence="11 12">
    <name type="scientific">Mesorhabditis spiculigera</name>
    <dbReference type="NCBI Taxonomy" id="96644"/>
    <lineage>
        <taxon>Eukaryota</taxon>
        <taxon>Metazoa</taxon>
        <taxon>Ecdysozoa</taxon>
        <taxon>Nematoda</taxon>
        <taxon>Chromadorea</taxon>
        <taxon>Rhabditida</taxon>
        <taxon>Rhabditina</taxon>
        <taxon>Rhabditomorpha</taxon>
        <taxon>Rhabditoidea</taxon>
        <taxon>Rhabditidae</taxon>
        <taxon>Mesorhabditinae</taxon>
        <taxon>Mesorhabditis</taxon>
    </lineage>
</organism>
<evidence type="ECO:0000256" key="7">
    <source>
        <dbReference type="PIRSR" id="PIRSR601461-1"/>
    </source>
</evidence>
<name>A0AA36CWR9_9BILA</name>
<evidence type="ECO:0000259" key="10">
    <source>
        <dbReference type="PROSITE" id="PS51767"/>
    </source>
</evidence>
<evidence type="ECO:0000256" key="8">
    <source>
        <dbReference type="PIRSR" id="PIRSR601461-2"/>
    </source>
</evidence>
<dbReference type="InterPro" id="IPR021109">
    <property type="entry name" value="Peptidase_aspartic_dom_sf"/>
</dbReference>
<evidence type="ECO:0000256" key="4">
    <source>
        <dbReference type="ARBA" id="ARBA00022801"/>
    </source>
</evidence>
<keyword evidence="2 9" id="KW-0645">Protease</keyword>
<dbReference type="EMBL" id="CATQJA010002641">
    <property type="protein sequence ID" value="CAJ0575843.1"/>
    <property type="molecule type" value="Genomic_DNA"/>
</dbReference>
<evidence type="ECO:0000313" key="12">
    <source>
        <dbReference type="Proteomes" id="UP001177023"/>
    </source>
</evidence>
<evidence type="ECO:0000256" key="5">
    <source>
        <dbReference type="ARBA" id="ARBA00023157"/>
    </source>
</evidence>
<feature type="non-terminal residue" evidence="11">
    <location>
        <position position="566"/>
    </location>
</feature>
<gene>
    <name evidence="11" type="ORF">MSPICULIGERA_LOCUS14146</name>
</gene>
<dbReference type="Proteomes" id="UP001177023">
    <property type="component" value="Unassembled WGS sequence"/>
</dbReference>
<dbReference type="GO" id="GO:0005764">
    <property type="term" value="C:lysosome"/>
    <property type="evidence" value="ECO:0007669"/>
    <property type="project" value="TreeGrafter"/>
</dbReference>
<keyword evidence="5 8" id="KW-1015">Disulfide bond</keyword>
<evidence type="ECO:0000256" key="2">
    <source>
        <dbReference type="ARBA" id="ARBA00022670"/>
    </source>
</evidence>
<dbReference type="SUPFAM" id="SSF50630">
    <property type="entry name" value="Acid proteases"/>
    <property type="match status" value="1"/>
</dbReference>
<dbReference type="PRINTS" id="PR00792">
    <property type="entry name" value="PEPSIN"/>
</dbReference>
<dbReference type="Pfam" id="PF00026">
    <property type="entry name" value="Asp"/>
    <property type="match status" value="1"/>
</dbReference>